<feature type="transmembrane region" description="Helical" evidence="8">
    <location>
        <begin position="477"/>
        <end position="497"/>
    </location>
</feature>
<evidence type="ECO:0000313" key="10">
    <source>
        <dbReference type="EMBL" id="AVQ32236.1"/>
    </source>
</evidence>
<reference evidence="11" key="1">
    <citation type="journal article" date="2018" name="MSphere">
        <title>Fusobacterium Genomics Using MinION and Illumina Sequencing Enables Genome Completion and Correction.</title>
        <authorList>
            <person name="Todd S.M."/>
            <person name="Settlage R.E."/>
            <person name="Lahmers K.K."/>
            <person name="Slade D.J."/>
        </authorList>
    </citation>
    <scope>NUCLEOTIDE SEQUENCE [LARGE SCALE GENOMIC DNA]</scope>
    <source>
        <strain evidence="11">ATCC 27725</strain>
    </source>
</reference>
<keyword evidence="3" id="KW-1003">Cell membrane</keyword>
<evidence type="ECO:0000256" key="3">
    <source>
        <dbReference type="ARBA" id="ARBA00022475"/>
    </source>
</evidence>
<organism evidence="10 11">
    <name type="scientific">Fusobacterium varium ATCC 27725</name>
    <dbReference type="NCBI Taxonomy" id="469618"/>
    <lineage>
        <taxon>Bacteria</taxon>
        <taxon>Fusobacteriati</taxon>
        <taxon>Fusobacteriota</taxon>
        <taxon>Fusobacteriia</taxon>
        <taxon>Fusobacteriales</taxon>
        <taxon>Fusobacteriaceae</taxon>
        <taxon>Fusobacterium</taxon>
    </lineage>
</organism>
<keyword evidence="6 8" id="KW-1133">Transmembrane helix</keyword>
<evidence type="ECO:0000256" key="2">
    <source>
        <dbReference type="ARBA" id="ARBA00022448"/>
    </source>
</evidence>
<dbReference type="CDD" id="cd06261">
    <property type="entry name" value="TM_PBP2"/>
    <property type="match status" value="1"/>
</dbReference>
<feature type="transmembrane region" description="Helical" evidence="8">
    <location>
        <begin position="266"/>
        <end position="290"/>
    </location>
</feature>
<gene>
    <name evidence="10" type="ORF">C4N18_13745</name>
</gene>
<feature type="transmembrane region" description="Helical" evidence="8">
    <location>
        <begin position="86"/>
        <end position="107"/>
    </location>
</feature>
<evidence type="ECO:0000256" key="6">
    <source>
        <dbReference type="ARBA" id="ARBA00022989"/>
    </source>
</evidence>
<name>A0ABM6U761_FUSVA</name>
<dbReference type="PROSITE" id="PS50928">
    <property type="entry name" value="ABC_TM1"/>
    <property type="match status" value="1"/>
</dbReference>
<evidence type="ECO:0000256" key="1">
    <source>
        <dbReference type="ARBA" id="ARBA00004429"/>
    </source>
</evidence>
<dbReference type="PANTHER" id="PTHR43357">
    <property type="entry name" value="INNER MEMBRANE ABC TRANSPORTER PERMEASE PROTEIN YDCV"/>
    <property type="match status" value="1"/>
</dbReference>
<evidence type="ECO:0000313" key="11">
    <source>
        <dbReference type="Proteomes" id="UP000241238"/>
    </source>
</evidence>
<comment type="similarity">
    <text evidence="8">Belongs to the binding-protein-dependent transport system permease family.</text>
</comment>
<dbReference type="Gene3D" id="1.10.3720.10">
    <property type="entry name" value="MetI-like"/>
    <property type="match status" value="2"/>
</dbReference>
<dbReference type="Pfam" id="PF00528">
    <property type="entry name" value="BPD_transp_1"/>
    <property type="match status" value="1"/>
</dbReference>
<evidence type="ECO:0000256" key="5">
    <source>
        <dbReference type="ARBA" id="ARBA00022692"/>
    </source>
</evidence>
<feature type="transmembrane region" description="Helical" evidence="8">
    <location>
        <begin position="119"/>
        <end position="140"/>
    </location>
</feature>
<keyword evidence="2 8" id="KW-0813">Transport</keyword>
<feature type="transmembrane region" description="Helical" evidence="8">
    <location>
        <begin position="374"/>
        <end position="396"/>
    </location>
</feature>
<evidence type="ECO:0000256" key="7">
    <source>
        <dbReference type="ARBA" id="ARBA00023136"/>
    </source>
</evidence>
<comment type="subcellular location">
    <subcellularLocation>
        <location evidence="1">Cell inner membrane</location>
        <topology evidence="1">Multi-pass membrane protein</topology>
    </subcellularLocation>
    <subcellularLocation>
        <location evidence="8">Cell membrane</location>
        <topology evidence="8">Multi-pass membrane protein</topology>
    </subcellularLocation>
</comment>
<feature type="transmembrane region" description="Helical" evidence="8">
    <location>
        <begin position="317"/>
        <end position="339"/>
    </location>
</feature>
<evidence type="ECO:0000256" key="8">
    <source>
        <dbReference type="RuleBase" id="RU363032"/>
    </source>
</evidence>
<dbReference type="RefSeq" id="WP_005950451.1">
    <property type="nucleotide sequence ID" value="NZ_CP028103.1"/>
</dbReference>
<dbReference type="EMBL" id="CP028103">
    <property type="protein sequence ID" value="AVQ32236.1"/>
    <property type="molecule type" value="Genomic_DNA"/>
</dbReference>
<feature type="transmembrane region" description="Helical" evidence="8">
    <location>
        <begin position="182"/>
        <end position="204"/>
    </location>
</feature>
<dbReference type="SUPFAM" id="SSF161098">
    <property type="entry name" value="MetI-like"/>
    <property type="match status" value="2"/>
</dbReference>
<sequence length="506" mass="57889">MKNKEKTKIYINIFYALVWFIPLYFFMRDFFKIEDISILFETKTFDIILFSIKQGLYSTAAALVIAIIPAYFAAYEKGIVSRLLHGLLFIPFFFPIISTVTIFSIIFNMEFFKGLGILYSLKAIIIANVFYNSPIFIKYISEGLKRVPKELIEALKMEGAGNIRIFFSGQLPLIMPQIFRGFILVFTYCFTGFGIILSLGGIKFSTLEVEIASTLMGELNFSKAMIFGIVQFFILIILNLSGVFVKEYELEGEMEYKKQNIFFRGYSIIYLLLQYLIVASSFLFSFYNYYTGEFSIKAYLKIFSKSFNEDYEVVKGIINSIGISAVVSFISIIVIYFIIKNYSRITDVIIFSNLGISGAFLAVSLFYLNVLFNVPLLLLLGIGYVLVSIPIGYSFMYQYVKKFPINILESSLLDCNNGFERFIYIEFPILKNIFLSAFLQIFAIVFGEFTIGYTMQLGDIVPVASLVNYSLVSNKKYLESAAFSSVILLIVFSLFILGEYLKDKEK</sequence>
<feature type="transmembrane region" description="Helical" evidence="8">
    <location>
        <begin position="47"/>
        <end position="74"/>
    </location>
</feature>
<keyword evidence="4" id="KW-0997">Cell inner membrane</keyword>
<evidence type="ECO:0000259" key="9">
    <source>
        <dbReference type="PROSITE" id="PS50928"/>
    </source>
</evidence>
<dbReference type="GeneID" id="77469065"/>
<feature type="transmembrane region" description="Helical" evidence="8">
    <location>
        <begin position="9"/>
        <end position="27"/>
    </location>
</feature>
<feature type="transmembrane region" description="Helical" evidence="8">
    <location>
        <begin position="433"/>
        <end position="457"/>
    </location>
</feature>
<feature type="domain" description="ABC transmembrane type-1" evidence="9">
    <location>
        <begin position="48"/>
        <end position="242"/>
    </location>
</feature>
<dbReference type="InterPro" id="IPR000515">
    <property type="entry name" value="MetI-like"/>
</dbReference>
<accession>A0ABM6U761</accession>
<dbReference type="Proteomes" id="UP000241238">
    <property type="component" value="Chromosome"/>
</dbReference>
<feature type="transmembrane region" description="Helical" evidence="8">
    <location>
        <begin position="348"/>
        <end position="368"/>
    </location>
</feature>
<keyword evidence="7 8" id="KW-0472">Membrane</keyword>
<proteinExistence type="inferred from homology"/>
<dbReference type="InterPro" id="IPR035906">
    <property type="entry name" value="MetI-like_sf"/>
</dbReference>
<feature type="transmembrane region" description="Helical" evidence="8">
    <location>
        <begin position="224"/>
        <end position="245"/>
    </location>
</feature>
<protein>
    <submittedName>
        <fullName evidence="10">Iron ABC transporter permease</fullName>
    </submittedName>
</protein>
<dbReference type="PANTHER" id="PTHR43357:SF4">
    <property type="entry name" value="INNER MEMBRANE ABC TRANSPORTER PERMEASE PROTEIN YDCV"/>
    <property type="match status" value="1"/>
</dbReference>
<keyword evidence="11" id="KW-1185">Reference proteome</keyword>
<evidence type="ECO:0000256" key="4">
    <source>
        <dbReference type="ARBA" id="ARBA00022519"/>
    </source>
</evidence>
<keyword evidence="5 8" id="KW-0812">Transmembrane</keyword>